<organism evidence="1 2">
    <name type="scientific">Schistosoma mansoni</name>
    <name type="common">Blood fluke</name>
    <dbReference type="NCBI Taxonomy" id="6183"/>
    <lineage>
        <taxon>Eukaryota</taxon>
        <taxon>Metazoa</taxon>
        <taxon>Spiralia</taxon>
        <taxon>Lophotrochozoa</taxon>
        <taxon>Platyhelminthes</taxon>
        <taxon>Trematoda</taxon>
        <taxon>Digenea</taxon>
        <taxon>Strigeidida</taxon>
        <taxon>Schistosomatoidea</taxon>
        <taxon>Schistosomatidae</taxon>
        <taxon>Schistosoma</taxon>
    </lineage>
</organism>
<reference evidence="1" key="1">
    <citation type="journal article" date="2012" name="PLoS Negl. Trop. Dis.">
        <title>A systematically improved high quality genome and transcriptome of the human blood fluke Schistosoma mansoni.</title>
        <authorList>
            <person name="Protasio A.V."/>
            <person name="Tsai I.J."/>
            <person name="Babbage A."/>
            <person name="Nichol S."/>
            <person name="Hunt M."/>
            <person name="Aslett M.A."/>
            <person name="De Silva N."/>
            <person name="Velarde G.S."/>
            <person name="Anderson T.J."/>
            <person name="Clark R.C."/>
            <person name="Davidson C."/>
            <person name="Dillon G.P."/>
            <person name="Holroyd N.E."/>
            <person name="LoVerde P.T."/>
            <person name="Lloyd C."/>
            <person name="McQuillan J."/>
            <person name="Oliveira G."/>
            <person name="Otto T.D."/>
            <person name="Parker-Manuel S.J."/>
            <person name="Quail M.A."/>
            <person name="Wilson R.A."/>
            <person name="Zerlotini A."/>
            <person name="Dunne D.W."/>
            <person name="Berriman M."/>
        </authorList>
    </citation>
    <scope>NUCLEOTIDE SEQUENCE [LARGE SCALE GENOMIC DNA]</scope>
    <source>
        <strain evidence="1">Puerto Rican</strain>
    </source>
</reference>
<reference evidence="2" key="2">
    <citation type="submission" date="2018-12" db="UniProtKB">
        <authorList>
            <consortium name="WormBaseParasite"/>
        </authorList>
    </citation>
    <scope>IDENTIFICATION</scope>
    <source>
        <strain evidence="2">Puerto Rican</strain>
    </source>
</reference>
<dbReference type="CTD" id="29830422"/>
<dbReference type="WBParaSite" id="Smp_200650.1">
    <property type="protein sequence ID" value="Smp_200650.1"/>
    <property type="gene ID" value="Smp_200650"/>
</dbReference>
<dbReference type="Proteomes" id="UP000008854">
    <property type="component" value="Unassembled WGS sequence"/>
</dbReference>
<dbReference type="HOGENOM" id="CLU_2545467_0_0_1"/>
<keyword evidence="1" id="KW-1185">Reference proteome</keyword>
<name>G4VB74_SCHMA</name>
<protein>
    <submittedName>
        <fullName evidence="2">Smp_200650</fullName>
    </submittedName>
</protein>
<dbReference type="AlphaFoldDB" id="G4VB74"/>
<dbReference type="RefSeq" id="XP_018649457.1">
    <property type="nucleotide sequence ID" value="XM_018795112.1"/>
</dbReference>
<accession>G4VB74</accession>
<dbReference type="InParanoid" id="G4VB74"/>
<evidence type="ECO:0000313" key="2">
    <source>
        <dbReference type="WBParaSite" id="Smp_200650.1"/>
    </source>
</evidence>
<proteinExistence type="predicted"/>
<sequence length="83" mass="9903">MQVHRVKFTPSIPQLSNIQLHKNIGFYLLIRNRNSTIDIDLLSFIECYRMVSSLFLYELPCLFNDLFLEIRITFQMFSSSDCY</sequence>
<dbReference type="KEGG" id="smm:Smp_200650"/>
<evidence type="ECO:0000313" key="1">
    <source>
        <dbReference type="Proteomes" id="UP000008854"/>
    </source>
</evidence>
<dbReference type="GeneID" id="29830422"/>